<gene>
    <name evidence="2" type="ORF">GCM10007205_21660</name>
</gene>
<dbReference type="Gene3D" id="2.60.40.2280">
    <property type="entry name" value="Heavy-metal resistance protein CzcE"/>
    <property type="match status" value="1"/>
</dbReference>
<feature type="signal peptide" evidence="1">
    <location>
        <begin position="1"/>
        <end position="19"/>
    </location>
</feature>
<comment type="caution">
    <text evidence="2">The sequence shown here is derived from an EMBL/GenBank/DDBJ whole genome shotgun (WGS) entry which is preliminary data.</text>
</comment>
<dbReference type="Pfam" id="PF16986">
    <property type="entry name" value="CzcE"/>
    <property type="match status" value="1"/>
</dbReference>
<sequence>MRPSSLAAIAALVAVVTLAAGCAGPPRVELYGSPAPSAAAQRTIVITPETRWVNVEGGEVVNFVVGDRMFAWDFYVGFTVTHFDLNLVAPPGVLQQRVTAYVSPDPRYRGFD</sequence>
<accession>A0A8J2UQG6</accession>
<evidence type="ECO:0008006" key="4">
    <source>
        <dbReference type="Google" id="ProtNLM"/>
    </source>
</evidence>
<reference evidence="2" key="2">
    <citation type="submission" date="2020-09" db="EMBL/GenBank/DDBJ databases">
        <authorList>
            <person name="Sun Q."/>
            <person name="Sedlacek I."/>
        </authorList>
    </citation>
    <scope>NUCLEOTIDE SEQUENCE</scope>
    <source>
        <strain evidence="2">CCM 7086</strain>
    </source>
</reference>
<dbReference type="RefSeq" id="WP_188396276.1">
    <property type="nucleotide sequence ID" value="NZ_BMCG01000004.1"/>
</dbReference>
<organism evidence="2 3">
    <name type="scientific">Oxalicibacterium flavum</name>
    <dbReference type="NCBI Taxonomy" id="179467"/>
    <lineage>
        <taxon>Bacteria</taxon>
        <taxon>Pseudomonadati</taxon>
        <taxon>Pseudomonadota</taxon>
        <taxon>Betaproteobacteria</taxon>
        <taxon>Burkholderiales</taxon>
        <taxon>Oxalobacteraceae</taxon>
        <taxon>Oxalicibacterium</taxon>
    </lineage>
</organism>
<protein>
    <recommendedName>
        <fullName evidence="4">CzcE family metal-binding protein</fullName>
    </recommendedName>
</protein>
<keyword evidence="3" id="KW-1185">Reference proteome</keyword>
<keyword evidence="1" id="KW-0732">Signal</keyword>
<dbReference type="Proteomes" id="UP000620266">
    <property type="component" value="Unassembled WGS sequence"/>
</dbReference>
<proteinExistence type="predicted"/>
<dbReference type="InterPro" id="IPR031560">
    <property type="entry name" value="CzcE"/>
</dbReference>
<dbReference type="PROSITE" id="PS51257">
    <property type="entry name" value="PROKAR_LIPOPROTEIN"/>
    <property type="match status" value="1"/>
</dbReference>
<dbReference type="InterPro" id="IPR038674">
    <property type="entry name" value="CzcE_sf"/>
</dbReference>
<name>A0A8J2UQG6_9BURK</name>
<dbReference type="EMBL" id="BMCG01000004">
    <property type="protein sequence ID" value="GGC12219.1"/>
    <property type="molecule type" value="Genomic_DNA"/>
</dbReference>
<evidence type="ECO:0000256" key="1">
    <source>
        <dbReference type="SAM" id="SignalP"/>
    </source>
</evidence>
<evidence type="ECO:0000313" key="3">
    <source>
        <dbReference type="Proteomes" id="UP000620266"/>
    </source>
</evidence>
<feature type="chain" id="PRO_5035207382" description="CzcE family metal-binding protein" evidence="1">
    <location>
        <begin position="20"/>
        <end position="112"/>
    </location>
</feature>
<dbReference type="AlphaFoldDB" id="A0A8J2UQG6"/>
<evidence type="ECO:0000313" key="2">
    <source>
        <dbReference type="EMBL" id="GGC12219.1"/>
    </source>
</evidence>
<reference evidence="2" key="1">
    <citation type="journal article" date="2014" name="Int. J. Syst. Evol. Microbiol.">
        <title>Complete genome sequence of Corynebacterium casei LMG S-19264T (=DSM 44701T), isolated from a smear-ripened cheese.</title>
        <authorList>
            <consortium name="US DOE Joint Genome Institute (JGI-PGF)"/>
            <person name="Walter F."/>
            <person name="Albersmeier A."/>
            <person name="Kalinowski J."/>
            <person name="Ruckert C."/>
        </authorList>
    </citation>
    <scope>NUCLEOTIDE SEQUENCE</scope>
    <source>
        <strain evidence="2">CCM 7086</strain>
    </source>
</reference>